<evidence type="ECO:0000313" key="7">
    <source>
        <dbReference type="EMBL" id="EHM39453.1"/>
    </source>
</evidence>
<dbReference type="EMBL" id="AGCJ01000066">
    <property type="protein sequence ID" value="EHM39453.1"/>
    <property type="molecule type" value="Genomic_DNA"/>
</dbReference>
<keyword evidence="8" id="KW-1185">Reference proteome</keyword>
<feature type="transmembrane region" description="Helical" evidence="6">
    <location>
        <begin position="97"/>
        <end position="120"/>
    </location>
</feature>
<name>G9YIK0_9FIRM</name>
<evidence type="ECO:0000256" key="3">
    <source>
        <dbReference type="ARBA" id="ARBA00022692"/>
    </source>
</evidence>
<dbReference type="Proteomes" id="UP000005481">
    <property type="component" value="Unassembled WGS sequence"/>
</dbReference>
<keyword evidence="5 6" id="KW-0472">Membrane</keyword>
<evidence type="ECO:0000256" key="2">
    <source>
        <dbReference type="ARBA" id="ARBA00022475"/>
    </source>
</evidence>
<dbReference type="AlphaFoldDB" id="G9YIK0"/>
<dbReference type="STRING" id="861450.HMPREF0080_01492"/>
<feature type="transmembrane region" description="Helical" evidence="6">
    <location>
        <begin position="69"/>
        <end position="91"/>
    </location>
</feature>
<gene>
    <name evidence="7" type="ORF">HMPREF0080_01492</name>
</gene>
<dbReference type="RefSeq" id="WP_006790460.1">
    <property type="nucleotide sequence ID" value="NZ_JH417603.1"/>
</dbReference>
<evidence type="ECO:0000313" key="8">
    <source>
        <dbReference type="Proteomes" id="UP000005481"/>
    </source>
</evidence>
<keyword evidence="2" id="KW-1003">Cell membrane</keyword>
<dbReference type="Pfam" id="PF03899">
    <property type="entry name" value="ATP-synt_I"/>
    <property type="match status" value="1"/>
</dbReference>
<proteinExistence type="predicted"/>
<evidence type="ECO:0000256" key="1">
    <source>
        <dbReference type="ARBA" id="ARBA00004651"/>
    </source>
</evidence>
<protein>
    <recommendedName>
        <fullName evidence="9">ATP synthase F0, I subunit</fullName>
    </recommendedName>
</protein>
<dbReference type="OrthoDB" id="1625344at2"/>
<comment type="subcellular location">
    <subcellularLocation>
        <location evidence="1">Cell membrane</location>
        <topology evidence="1">Multi-pass membrane protein</topology>
    </subcellularLocation>
</comment>
<reference evidence="7 8" key="1">
    <citation type="submission" date="2011-08" db="EMBL/GenBank/DDBJ databases">
        <authorList>
            <person name="Weinstock G."/>
            <person name="Sodergren E."/>
            <person name="Clifton S."/>
            <person name="Fulton L."/>
            <person name="Fulton B."/>
            <person name="Courtney L."/>
            <person name="Fronick C."/>
            <person name="Harrison M."/>
            <person name="Strong C."/>
            <person name="Farmer C."/>
            <person name="Delahaunty K."/>
            <person name="Markovic C."/>
            <person name="Hall O."/>
            <person name="Minx P."/>
            <person name="Tomlinson C."/>
            <person name="Mitreva M."/>
            <person name="Hou S."/>
            <person name="Chen J."/>
            <person name="Wollam A."/>
            <person name="Pepin K.H."/>
            <person name="Johnson M."/>
            <person name="Bhonagiri V."/>
            <person name="Zhang X."/>
            <person name="Suruliraj S."/>
            <person name="Warren W."/>
            <person name="Chinwalla A."/>
            <person name="Mardis E.R."/>
            <person name="Wilson R.K."/>
        </authorList>
    </citation>
    <scope>NUCLEOTIDE SEQUENCE [LARGE SCALE GENOMIC DNA]</scope>
    <source>
        <strain evidence="7 8">F0357</strain>
    </source>
</reference>
<sequence>MEEFVAYVKHTIVRLLVMALAGTVVIAVSGYSIYLSGWLIGNLVNLLYFIMLSNRLAKSSKMAPERALLFIRGGAAVRLFFIALVLIVVLQFPQIRILPFVAGVMMYRILIFGETLVSALRHTK</sequence>
<accession>G9YIK0</accession>
<organism evidence="7 8">
    <name type="scientific">Anaeroglobus geminatus F0357</name>
    <dbReference type="NCBI Taxonomy" id="861450"/>
    <lineage>
        <taxon>Bacteria</taxon>
        <taxon>Bacillati</taxon>
        <taxon>Bacillota</taxon>
        <taxon>Negativicutes</taxon>
        <taxon>Veillonellales</taxon>
        <taxon>Veillonellaceae</taxon>
        <taxon>Anaeroglobus</taxon>
    </lineage>
</organism>
<comment type="caution">
    <text evidence="7">The sequence shown here is derived from an EMBL/GenBank/DDBJ whole genome shotgun (WGS) entry which is preliminary data.</text>
</comment>
<evidence type="ECO:0008006" key="9">
    <source>
        <dbReference type="Google" id="ProtNLM"/>
    </source>
</evidence>
<feature type="transmembrane region" description="Helical" evidence="6">
    <location>
        <begin position="12"/>
        <end position="33"/>
    </location>
</feature>
<keyword evidence="4 6" id="KW-1133">Transmembrane helix</keyword>
<evidence type="ECO:0000256" key="5">
    <source>
        <dbReference type="ARBA" id="ARBA00023136"/>
    </source>
</evidence>
<feature type="transmembrane region" description="Helical" evidence="6">
    <location>
        <begin position="39"/>
        <end position="57"/>
    </location>
</feature>
<keyword evidence="3 6" id="KW-0812">Transmembrane</keyword>
<dbReference type="InterPro" id="IPR005598">
    <property type="entry name" value="ATP_synth_I"/>
</dbReference>
<dbReference type="HOGENOM" id="CLU_1999127_0_0_9"/>
<evidence type="ECO:0000256" key="6">
    <source>
        <dbReference type="SAM" id="Phobius"/>
    </source>
</evidence>
<dbReference type="GO" id="GO:0005886">
    <property type="term" value="C:plasma membrane"/>
    <property type="evidence" value="ECO:0007669"/>
    <property type="project" value="UniProtKB-SubCell"/>
</dbReference>
<evidence type="ECO:0000256" key="4">
    <source>
        <dbReference type="ARBA" id="ARBA00022989"/>
    </source>
</evidence>
<dbReference type="PATRIC" id="fig|861450.3.peg.1378"/>